<keyword evidence="5 11" id="KW-0132">Cell division</keyword>
<feature type="domain" description="PPIase FKBP-type" evidence="15">
    <location>
        <begin position="163"/>
        <end position="216"/>
    </location>
</feature>
<evidence type="ECO:0000256" key="9">
    <source>
        <dbReference type="ARBA" id="ARBA00023306"/>
    </source>
</evidence>
<dbReference type="Pfam" id="PF00254">
    <property type="entry name" value="FKBP_C"/>
    <property type="match status" value="1"/>
</dbReference>
<dbReference type="InterPro" id="IPR037041">
    <property type="entry name" value="Trigger_fac_C_sf"/>
</dbReference>
<keyword evidence="7 11" id="KW-0143">Chaperone</keyword>
<dbReference type="RefSeq" id="WP_379565244.1">
    <property type="nucleotide sequence ID" value="NZ_JBHSQK010000012.1"/>
</dbReference>
<comment type="caution">
    <text evidence="16">The sequence shown here is derived from an EMBL/GenBank/DDBJ whole genome shotgun (WGS) entry which is preliminary data.</text>
</comment>
<dbReference type="InterPro" id="IPR036611">
    <property type="entry name" value="Trigger_fac_ribosome-bd_sf"/>
</dbReference>
<evidence type="ECO:0000256" key="2">
    <source>
        <dbReference type="ARBA" id="ARBA00005464"/>
    </source>
</evidence>
<dbReference type="PROSITE" id="PS50059">
    <property type="entry name" value="FKBP_PPIASE"/>
    <property type="match status" value="1"/>
</dbReference>
<dbReference type="InterPro" id="IPR001179">
    <property type="entry name" value="PPIase_FKBP_dom"/>
</dbReference>
<feature type="compositionally biased region" description="Low complexity" evidence="14">
    <location>
        <begin position="455"/>
        <end position="475"/>
    </location>
</feature>
<dbReference type="PANTHER" id="PTHR30560">
    <property type="entry name" value="TRIGGER FACTOR CHAPERONE AND PEPTIDYL-PROLYL CIS/TRANS ISOMERASE"/>
    <property type="match status" value="1"/>
</dbReference>
<dbReference type="InterPro" id="IPR008880">
    <property type="entry name" value="Trigger_fac_C"/>
</dbReference>
<evidence type="ECO:0000256" key="11">
    <source>
        <dbReference type="HAMAP-Rule" id="MF_00303"/>
    </source>
</evidence>
<evidence type="ECO:0000256" key="13">
    <source>
        <dbReference type="RuleBase" id="RU003914"/>
    </source>
</evidence>
<evidence type="ECO:0000313" key="16">
    <source>
        <dbReference type="EMBL" id="MFC5948185.1"/>
    </source>
</evidence>
<keyword evidence="6 11" id="KW-0697">Rotamase</keyword>
<dbReference type="SUPFAM" id="SSF109998">
    <property type="entry name" value="Triger factor/SurA peptide-binding domain-like"/>
    <property type="match status" value="1"/>
</dbReference>
<comment type="domain">
    <text evidence="11">Consists of 3 domains; the N-terminus binds the ribosome, the middle domain has PPIase activity, while the C-terminus has intrinsic chaperone activity on its own.</text>
</comment>
<evidence type="ECO:0000256" key="14">
    <source>
        <dbReference type="SAM" id="MobiDB-lite"/>
    </source>
</evidence>
<name>A0ABW1I4M3_9PSEU</name>
<evidence type="ECO:0000256" key="12">
    <source>
        <dbReference type="PROSITE-ProRule" id="PRU00277"/>
    </source>
</evidence>
<dbReference type="NCBIfam" id="TIGR00115">
    <property type="entry name" value="tig"/>
    <property type="match status" value="1"/>
</dbReference>
<dbReference type="EMBL" id="JBHSQK010000012">
    <property type="protein sequence ID" value="MFC5948185.1"/>
    <property type="molecule type" value="Genomic_DNA"/>
</dbReference>
<evidence type="ECO:0000256" key="7">
    <source>
        <dbReference type="ARBA" id="ARBA00023186"/>
    </source>
</evidence>
<evidence type="ECO:0000256" key="3">
    <source>
        <dbReference type="ARBA" id="ARBA00013194"/>
    </source>
</evidence>
<evidence type="ECO:0000256" key="8">
    <source>
        <dbReference type="ARBA" id="ARBA00023235"/>
    </source>
</evidence>
<evidence type="ECO:0000256" key="4">
    <source>
        <dbReference type="ARBA" id="ARBA00016902"/>
    </source>
</evidence>
<feature type="compositionally biased region" description="Low complexity" evidence="14">
    <location>
        <begin position="482"/>
        <end position="514"/>
    </location>
</feature>
<proteinExistence type="inferred from homology"/>
<organism evidence="16 17">
    <name type="scientific">Pseudonocardia lutea</name>
    <dbReference type="NCBI Taxonomy" id="2172015"/>
    <lineage>
        <taxon>Bacteria</taxon>
        <taxon>Bacillati</taxon>
        <taxon>Actinomycetota</taxon>
        <taxon>Actinomycetes</taxon>
        <taxon>Pseudonocardiales</taxon>
        <taxon>Pseudonocardiaceae</taxon>
        <taxon>Pseudonocardia</taxon>
    </lineage>
</organism>
<keyword evidence="8 11" id="KW-0413">Isomerase</keyword>
<dbReference type="HAMAP" id="MF_00303">
    <property type="entry name" value="Trigger_factor_Tig"/>
    <property type="match status" value="1"/>
</dbReference>
<dbReference type="Pfam" id="PF05698">
    <property type="entry name" value="Trigger_C"/>
    <property type="match status" value="1"/>
</dbReference>
<comment type="catalytic activity">
    <reaction evidence="1 11 12">
        <text>[protein]-peptidylproline (omega=180) = [protein]-peptidylproline (omega=0)</text>
        <dbReference type="Rhea" id="RHEA:16237"/>
        <dbReference type="Rhea" id="RHEA-COMP:10747"/>
        <dbReference type="Rhea" id="RHEA-COMP:10748"/>
        <dbReference type="ChEBI" id="CHEBI:83833"/>
        <dbReference type="ChEBI" id="CHEBI:83834"/>
        <dbReference type="EC" id="5.2.1.8"/>
    </reaction>
</comment>
<comment type="subcellular location">
    <subcellularLocation>
        <location evidence="11">Cytoplasm</location>
    </subcellularLocation>
    <text evidence="11">About half TF is bound to the ribosome near the polypeptide exit tunnel while the other half is free in the cytoplasm.</text>
</comment>
<dbReference type="InterPro" id="IPR046357">
    <property type="entry name" value="PPIase_dom_sf"/>
</dbReference>
<evidence type="ECO:0000256" key="6">
    <source>
        <dbReference type="ARBA" id="ARBA00023110"/>
    </source>
</evidence>
<dbReference type="Gene3D" id="1.10.3120.10">
    <property type="entry name" value="Trigger factor, C-terminal domain"/>
    <property type="match status" value="1"/>
</dbReference>
<dbReference type="Gene3D" id="3.30.70.1050">
    <property type="entry name" value="Trigger factor ribosome-binding domain"/>
    <property type="match status" value="1"/>
</dbReference>
<dbReference type="SUPFAM" id="SSF54534">
    <property type="entry name" value="FKBP-like"/>
    <property type="match status" value="1"/>
</dbReference>
<dbReference type="GO" id="GO:0003755">
    <property type="term" value="F:peptidyl-prolyl cis-trans isomerase activity"/>
    <property type="evidence" value="ECO:0007669"/>
    <property type="project" value="UniProtKB-EC"/>
</dbReference>
<evidence type="ECO:0000256" key="1">
    <source>
        <dbReference type="ARBA" id="ARBA00000971"/>
    </source>
</evidence>
<dbReference type="SUPFAM" id="SSF102735">
    <property type="entry name" value="Trigger factor ribosome-binding domain"/>
    <property type="match status" value="1"/>
</dbReference>
<gene>
    <name evidence="11 16" type="primary">tig</name>
    <name evidence="16" type="ORF">ACFQH9_07850</name>
</gene>
<dbReference type="Proteomes" id="UP001596119">
    <property type="component" value="Unassembled WGS sequence"/>
</dbReference>
<reference evidence="17" key="1">
    <citation type="journal article" date="2019" name="Int. J. Syst. Evol. Microbiol.">
        <title>The Global Catalogue of Microorganisms (GCM) 10K type strain sequencing project: providing services to taxonomists for standard genome sequencing and annotation.</title>
        <authorList>
            <consortium name="The Broad Institute Genomics Platform"/>
            <consortium name="The Broad Institute Genome Sequencing Center for Infectious Disease"/>
            <person name="Wu L."/>
            <person name="Ma J."/>
        </authorList>
    </citation>
    <scope>NUCLEOTIDE SEQUENCE [LARGE SCALE GENOMIC DNA]</scope>
    <source>
        <strain evidence="17">CGMCC 4.7397</strain>
    </source>
</reference>
<sequence>MKSTVEHIGPTRVKLTVEVPFDELKPDFDRAYKKIAKQVRIPGFRPGKAPARILDARLGRGVVLDEVLNAAVPAKYSEAVAAADDVKPIGQPNIEVTELADGDKVAFTAEVDVRPEITLPDLDGITVQVDDVEVTDEQVTEQLDQLRARFGTLTGVDRPAREDDFVQIDLSAAVDGKEIEEATTTGYSYQVGQGGLIEGIDEAITGLSAGEERTFTSKLVAGEYADRDAEVTVKVTAVKERQLPDADDEFAQLASEFDTLEELTADLRERLGRVRRMEQVTQARDKVLDEIVDHTEVPLPESVVEAEVESRHHDAVHAFDHSDEQFNEFLEKQGKTREEFDTETRAEAEKSVKTRLVLDALADAEEVQVGDQELTERIIYQAQQYGMAPEEFVQRIQQAGQLGAIFSDVRRSKALIVAVRAATVTDAAGEPVDLSDLLGPEEGAAVAADAEEAPEAAAEAADTAADTAAETAADTAADETADAGTTEVLEAPAADDASEAAVGTEAAGPAADRA</sequence>
<keyword evidence="17" id="KW-1185">Reference proteome</keyword>
<dbReference type="Pfam" id="PF05697">
    <property type="entry name" value="Trigger_N"/>
    <property type="match status" value="1"/>
</dbReference>
<dbReference type="EC" id="5.2.1.8" evidence="3 11"/>
<evidence type="ECO:0000256" key="5">
    <source>
        <dbReference type="ARBA" id="ARBA00022618"/>
    </source>
</evidence>
<evidence type="ECO:0000259" key="15">
    <source>
        <dbReference type="PROSITE" id="PS50059"/>
    </source>
</evidence>
<evidence type="ECO:0000313" key="17">
    <source>
        <dbReference type="Proteomes" id="UP001596119"/>
    </source>
</evidence>
<dbReference type="InterPro" id="IPR005215">
    <property type="entry name" value="Trig_fac"/>
</dbReference>
<protein>
    <recommendedName>
        <fullName evidence="4 11">Trigger factor</fullName>
        <shortName evidence="11">TF</shortName>
        <ecNumber evidence="3 11">5.2.1.8</ecNumber>
    </recommendedName>
    <alternativeName>
        <fullName evidence="10 11">PPIase</fullName>
    </alternativeName>
</protein>
<keyword evidence="11" id="KW-0963">Cytoplasm</keyword>
<feature type="region of interest" description="Disordered" evidence="14">
    <location>
        <begin position="445"/>
        <end position="514"/>
    </location>
</feature>
<dbReference type="PANTHER" id="PTHR30560:SF3">
    <property type="entry name" value="TRIGGER FACTOR-LIKE PROTEIN TIG, CHLOROPLASTIC"/>
    <property type="match status" value="1"/>
</dbReference>
<dbReference type="Gene3D" id="3.10.50.40">
    <property type="match status" value="1"/>
</dbReference>
<comment type="similarity">
    <text evidence="2 11 13">Belongs to the FKBP-type PPIase family. Tig subfamily.</text>
</comment>
<keyword evidence="9 11" id="KW-0131">Cell cycle</keyword>
<comment type="function">
    <text evidence="11">Involved in protein export. Acts as a chaperone by maintaining the newly synthesized protein in an open conformation. Functions as a peptidyl-prolyl cis-trans isomerase.</text>
</comment>
<evidence type="ECO:0000256" key="10">
    <source>
        <dbReference type="ARBA" id="ARBA00029986"/>
    </source>
</evidence>
<accession>A0ABW1I4M3</accession>
<dbReference type="InterPro" id="IPR008881">
    <property type="entry name" value="Trigger_fac_ribosome-bd_bac"/>
</dbReference>
<dbReference type="InterPro" id="IPR027304">
    <property type="entry name" value="Trigger_fact/SurA_dom_sf"/>
</dbReference>